<proteinExistence type="predicted"/>
<sequence>MQTLRFTAAAFVAAVAVLTTSPNLQASEVTSTRHSLDTETADKLAKQPRCWIASLDNLNNKDCYKTFEEAAYVSRTNQQLYHDVGVGQGYLMPLPSCDEDGRRYNCTVVLSHGLGVQERLDYFTQYYRGIETSLRQRSDTGLIISCKNDTCSLTYL</sequence>
<evidence type="ECO:0000313" key="3">
    <source>
        <dbReference type="Proteomes" id="UP000320948"/>
    </source>
</evidence>
<accession>A0A6N4REL5</accession>
<dbReference type="EMBL" id="VAFM01000001">
    <property type="protein sequence ID" value="TKW61464.1"/>
    <property type="molecule type" value="Genomic_DNA"/>
</dbReference>
<dbReference type="Proteomes" id="UP000320948">
    <property type="component" value="Unassembled WGS sequence"/>
</dbReference>
<dbReference type="AlphaFoldDB" id="A0A6N4REL5"/>
<evidence type="ECO:0000256" key="1">
    <source>
        <dbReference type="SAM" id="SignalP"/>
    </source>
</evidence>
<protein>
    <submittedName>
        <fullName evidence="2">Uncharacterized protein</fullName>
    </submittedName>
</protein>
<organism evidence="2 3">
    <name type="scientific">Blastochloris viridis</name>
    <name type="common">Rhodopseudomonas viridis</name>
    <dbReference type="NCBI Taxonomy" id="1079"/>
    <lineage>
        <taxon>Bacteria</taxon>
        <taxon>Pseudomonadati</taxon>
        <taxon>Pseudomonadota</taxon>
        <taxon>Alphaproteobacteria</taxon>
        <taxon>Hyphomicrobiales</taxon>
        <taxon>Blastochloridaceae</taxon>
        <taxon>Blastochloris</taxon>
    </lineage>
</organism>
<keyword evidence="1" id="KW-0732">Signal</keyword>
<name>A0A6N4REL5_BLAVI</name>
<gene>
    <name evidence="2" type="ORF">DI628_02255</name>
</gene>
<feature type="signal peptide" evidence="1">
    <location>
        <begin position="1"/>
        <end position="26"/>
    </location>
</feature>
<feature type="chain" id="PRO_5026948235" evidence="1">
    <location>
        <begin position="27"/>
        <end position="156"/>
    </location>
</feature>
<comment type="caution">
    <text evidence="2">The sequence shown here is derived from an EMBL/GenBank/DDBJ whole genome shotgun (WGS) entry which is preliminary data.</text>
</comment>
<evidence type="ECO:0000313" key="2">
    <source>
        <dbReference type="EMBL" id="TKW61464.1"/>
    </source>
</evidence>
<reference evidence="2 3" key="1">
    <citation type="journal article" date="2017" name="Nat. Commun.">
        <title>In situ click chemistry generation of cyclooxygenase-2 inhibitors.</title>
        <authorList>
            <person name="Bhardwaj A."/>
            <person name="Kaur J."/>
            <person name="Wuest M."/>
            <person name="Wuest F."/>
        </authorList>
    </citation>
    <scope>NUCLEOTIDE SEQUENCE [LARGE SCALE GENOMIC DNA]</scope>
    <source>
        <strain evidence="2">S2_018_000_R2_106</strain>
    </source>
</reference>